<feature type="compositionally biased region" description="Pro residues" evidence="17">
    <location>
        <begin position="23"/>
        <end position="32"/>
    </location>
</feature>
<evidence type="ECO:0000256" key="1">
    <source>
        <dbReference type="ARBA" id="ARBA00001936"/>
    </source>
</evidence>
<evidence type="ECO:0000256" key="14">
    <source>
        <dbReference type="ARBA" id="ARBA00051570"/>
    </source>
</evidence>
<feature type="transmembrane region" description="Helical" evidence="18">
    <location>
        <begin position="42"/>
        <end position="61"/>
    </location>
</feature>
<feature type="transmembrane region" description="Helical" evidence="18">
    <location>
        <begin position="451"/>
        <end position="475"/>
    </location>
</feature>
<evidence type="ECO:0000256" key="7">
    <source>
        <dbReference type="ARBA" id="ARBA00022777"/>
    </source>
</evidence>
<evidence type="ECO:0000256" key="6">
    <source>
        <dbReference type="ARBA" id="ARBA00022741"/>
    </source>
</evidence>
<organism evidence="22 23">
    <name type="scientific">Arabidopsis arenosa</name>
    <name type="common">Sand rock-cress</name>
    <name type="synonym">Cardaminopsis arenosa</name>
    <dbReference type="NCBI Taxonomy" id="38785"/>
    <lineage>
        <taxon>Eukaryota</taxon>
        <taxon>Viridiplantae</taxon>
        <taxon>Streptophyta</taxon>
        <taxon>Embryophyta</taxon>
        <taxon>Tracheophyta</taxon>
        <taxon>Spermatophyta</taxon>
        <taxon>Magnoliopsida</taxon>
        <taxon>eudicotyledons</taxon>
        <taxon>Gunneridae</taxon>
        <taxon>Pentapetalae</taxon>
        <taxon>rosids</taxon>
        <taxon>malvids</taxon>
        <taxon>Brassicales</taxon>
        <taxon>Brassicaceae</taxon>
        <taxon>Camelineae</taxon>
        <taxon>Arabidopsis</taxon>
    </lineage>
</organism>
<dbReference type="InterPro" id="IPR036554">
    <property type="entry name" value="GHMP_kinase_C_sf"/>
</dbReference>
<evidence type="ECO:0000313" key="23">
    <source>
        <dbReference type="Proteomes" id="UP000682877"/>
    </source>
</evidence>
<evidence type="ECO:0000259" key="19">
    <source>
        <dbReference type="Pfam" id="PF00288"/>
    </source>
</evidence>
<dbReference type="EC" id="2.7.1.43" evidence="16"/>
<dbReference type="GO" id="GO:0047940">
    <property type="term" value="F:glucuronokinase activity"/>
    <property type="evidence" value="ECO:0007669"/>
    <property type="project" value="UniProtKB-EC"/>
</dbReference>
<accession>A0A8S1ZXW0</accession>
<keyword evidence="12" id="KW-0170">Cobalt</keyword>
<evidence type="ECO:0000256" key="2">
    <source>
        <dbReference type="ARBA" id="ARBA00001941"/>
    </source>
</evidence>
<keyword evidence="4" id="KW-0808">Transferase</keyword>
<keyword evidence="5" id="KW-0479">Metal-binding</keyword>
<dbReference type="Pfam" id="PF23262">
    <property type="entry name" value="NFD4_C"/>
    <property type="match status" value="1"/>
</dbReference>
<keyword evidence="23" id="KW-1185">Reference proteome</keyword>
<evidence type="ECO:0000256" key="18">
    <source>
        <dbReference type="SAM" id="Phobius"/>
    </source>
</evidence>
<evidence type="ECO:0000256" key="5">
    <source>
        <dbReference type="ARBA" id="ARBA00022723"/>
    </source>
</evidence>
<comment type="cofactor">
    <cofactor evidence="2">
        <name>Co(2+)</name>
        <dbReference type="ChEBI" id="CHEBI:48828"/>
    </cofactor>
</comment>
<evidence type="ECO:0000256" key="11">
    <source>
        <dbReference type="ARBA" id="ARBA00023277"/>
    </source>
</evidence>
<evidence type="ECO:0000256" key="16">
    <source>
        <dbReference type="ARBA" id="ARBA00066368"/>
    </source>
</evidence>
<feature type="transmembrane region" description="Helical" evidence="18">
    <location>
        <begin position="351"/>
        <end position="368"/>
    </location>
</feature>
<feature type="domain" description="NFD4 C-terminal" evidence="21">
    <location>
        <begin position="340"/>
        <end position="510"/>
    </location>
</feature>
<dbReference type="Gene3D" id="1.20.1250.20">
    <property type="entry name" value="MFS general substrate transporter like domains"/>
    <property type="match status" value="1"/>
</dbReference>
<dbReference type="InterPro" id="IPR036259">
    <property type="entry name" value="MFS_trans_sf"/>
</dbReference>
<keyword evidence="6" id="KW-0547">Nucleotide-binding</keyword>
<feature type="transmembrane region" description="Helical" evidence="18">
    <location>
        <begin position="416"/>
        <end position="439"/>
    </location>
</feature>
<dbReference type="InterPro" id="IPR006204">
    <property type="entry name" value="GHMP_kinase_N_dom"/>
</dbReference>
<keyword evidence="11" id="KW-0119">Carbohydrate metabolism</keyword>
<comment type="catalytic activity">
    <reaction evidence="14">
        <text>D-glucuronate + ATP = 1-phospho-alpha-D-glucuronate + ADP + H(+)</text>
        <dbReference type="Rhea" id="RHEA:17005"/>
        <dbReference type="ChEBI" id="CHEBI:15378"/>
        <dbReference type="ChEBI" id="CHEBI:30616"/>
        <dbReference type="ChEBI" id="CHEBI:57897"/>
        <dbReference type="ChEBI" id="CHEBI:58720"/>
        <dbReference type="ChEBI" id="CHEBI:456216"/>
        <dbReference type="EC" id="2.7.1.43"/>
    </reaction>
</comment>
<feature type="transmembrane region" description="Helical" evidence="18">
    <location>
        <begin position="203"/>
        <end position="223"/>
    </location>
</feature>
<dbReference type="EMBL" id="LR999453">
    <property type="protein sequence ID" value="CAE5965736.1"/>
    <property type="molecule type" value="Genomic_DNA"/>
</dbReference>
<keyword evidence="7" id="KW-0418">Kinase</keyword>
<dbReference type="Gene3D" id="3.30.230.120">
    <property type="match status" value="1"/>
</dbReference>
<dbReference type="Pfam" id="PF00288">
    <property type="entry name" value="GHMP_kinases_N"/>
    <property type="match status" value="1"/>
</dbReference>
<dbReference type="InterPro" id="IPR053034">
    <property type="entry name" value="Glucuronokinase-like"/>
</dbReference>
<dbReference type="InterPro" id="IPR010658">
    <property type="entry name" value="Nodulin-like"/>
</dbReference>
<dbReference type="GO" id="GO:0005524">
    <property type="term" value="F:ATP binding"/>
    <property type="evidence" value="ECO:0007669"/>
    <property type="project" value="UniProtKB-KW"/>
</dbReference>
<dbReference type="PANTHER" id="PTHR38710">
    <property type="entry name" value="WITH PUTATIVE URIDYL PYROPHOSPHORYLASE-RELATED"/>
    <property type="match status" value="1"/>
</dbReference>
<feature type="transmembrane region" description="Helical" evidence="18">
    <location>
        <begin position="134"/>
        <end position="158"/>
    </location>
</feature>
<evidence type="ECO:0000256" key="13">
    <source>
        <dbReference type="ARBA" id="ARBA00038121"/>
    </source>
</evidence>
<evidence type="ECO:0000259" key="21">
    <source>
        <dbReference type="Pfam" id="PF23262"/>
    </source>
</evidence>
<comment type="similarity">
    <text evidence="13">Belongs to the GHMP kinase family.</text>
</comment>
<feature type="transmembrane region" description="Helical" evidence="18">
    <location>
        <begin position="100"/>
        <end position="122"/>
    </location>
</feature>
<feature type="transmembrane region" description="Helical" evidence="18">
    <location>
        <begin position="272"/>
        <end position="294"/>
    </location>
</feature>
<evidence type="ECO:0000256" key="9">
    <source>
        <dbReference type="ARBA" id="ARBA00022842"/>
    </source>
</evidence>
<feature type="compositionally biased region" description="Low complexity" evidence="17">
    <location>
        <begin position="1"/>
        <end position="12"/>
    </location>
</feature>
<dbReference type="PRINTS" id="PR00959">
    <property type="entry name" value="MEVGALKINASE"/>
</dbReference>
<dbReference type="PANTHER" id="PTHR38710:SF1">
    <property type="entry name" value="WITH PUTATIVE URIDYL PYROPHOSPHORYLASE-RELATED"/>
    <property type="match status" value="1"/>
</dbReference>
<comment type="cofactor">
    <cofactor evidence="1">
        <name>Mn(2+)</name>
        <dbReference type="ChEBI" id="CHEBI:29035"/>
    </cofactor>
</comment>
<dbReference type="GO" id="GO:0046872">
    <property type="term" value="F:metal ion binding"/>
    <property type="evidence" value="ECO:0007669"/>
    <property type="project" value="UniProtKB-KW"/>
</dbReference>
<evidence type="ECO:0000256" key="8">
    <source>
        <dbReference type="ARBA" id="ARBA00022840"/>
    </source>
</evidence>
<dbReference type="AlphaFoldDB" id="A0A8S1ZXW0"/>
<evidence type="ECO:0000256" key="4">
    <source>
        <dbReference type="ARBA" id="ARBA00022679"/>
    </source>
</evidence>
<feature type="domain" description="GHMP kinase N-terminal" evidence="19">
    <location>
        <begin position="636"/>
        <end position="723"/>
    </location>
</feature>
<keyword evidence="18" id="KW-1133">Transmembrane helix</keyword>
<feature type="transmembrane region" description="Helical" evidence="18">
    <location>
        <begin position="170"/>
        <end position="188"/>
    </location>
</feature>
<feature type="transmembrane region" description="Helical" evidence="18">
    <location>
        <begin position="243"/>
        <end position="260"/>
    </location>
</feature>
<dbReference type="InterPro" id="IPR056555">
    <property type="entry name" value="NFD4_C"/>
</dbReference>
<reference evidence="22" key="1">
    <citation type="submission" date="2021-01" db="EMBL/GenBank/DDBJ databases">
        <authorList>
            <person name="Bezrukov I."/>
        </authorList>
    </citation>
    <scope>NUCLEOTIDE SEQUENCE</scope>
</reference>
<dbReference type="SUPFAM" id="SSF55060">
    <property type="entry name" value="GHMP Kinase, C-terminal domain"/>
    <property type="match status" value="1"/>
</dbReference>
<feature type="domain" description="Nodulin-like" evidence="20">
    <location>
        <begin position="41"/>
        <end position="290"/>
    </location>
</feature>
<feature type="transmembrane region" description="Helical" evidence="18">
    <location>
        <begin position="388"/>
        <end position="404"/>
    </location>
</feature>
<keyword evidence="8" id="KW-0067">ATP-binding</keyword>
<name>A0A8S1ZXW0_ARAAE</name>
<feature type="region of interest" description="Disordered" evidence="17">
    <location>
        <begin position="1"/>
        <end position="32"/>
    </location>
</feature>
<evidence type="ECO:0000259" key="20">
    <source>
        <dbReference type="Pfam" id="PF06813"/>
    </source>
</evidence>
<comment type="cofactor">
    <cofactor evidence="3">
        <name>Mg(2+)</name>
        <dbReference type="ChEBI" id="CHEBI:18420"/>
    </cofactor>
</comment>
<keyword evidence="18" id="KW-0472">Membrane</keyword>
<sequence>MKPPKTITATTTAEDEPTMRKQPPSPPQPPPDNSMLHWWRRWTVLVAAIWIQAFTGTNFDFSAYSSDMKSSMGVSQSRLNYMAVASDLGKALGWSSGFAIAYFPVSGVLFAAAGMGLVGYGVQWLAIADVIDLPYSLVLVCCSLAGLSICWFNTVCFILCIRHFEANHSLALSLVVSFNGISAALYTLGHEAISGKSSASSDIYLLLNSLIPLIVSVLALWPVLTNPNSSESDTSRTHDETRVFVVFNVLALVTCFYLLLPSSGTYLASSPRWHFLGAIFLLLFPLCVPFLDYIHRALESCFHHHSSGYAVVNIEEPKILKSQKVNAEEECNTVRLGDEHSLGMLVRRLEFWLYYVAYFCGGTIGLVYSNNLGQIAQSLGQSSRSAKSLVTLFSAFSFLGRLLSSAPDFTRKKLDYLTRTGWFTISLLPTPLAFFILAYSPKTNQTALLEVSTALIGLSSGFVFAAAVSITSDLFGRNSVGVNQNILITNIPIGSLFYGYMAGSVYDTNASLGRKSVVSDSVVCIGKSKKRVREEKMDPNSTLSGEGQALAAIEHRSFARIGFLGNPSDVYFGRTISLTIGNFWASVKLEPSQHLVIKPHPFHDLVQFTSLDHLLNRLQNEGYYGGVRLLMAICKVFRNYCKENDIQLHQGNFSLSYDTNIPRQTGLSGSSAIVSAALNCLLDFYNVRHLIKVQVRPNIVLSAEKELGIVAGLQDRVAQVYGGLVHMDFSKEHMDKLGHGIYTPMDISLLPPLHLIYAENPSDSGKVHSMVRQRWLDGDEFIISSMKEVGNLAEEGRTALLNKDHSKLVELMNLNFDIRRRMFGDECLGAMNIEMVEVARRVGAASKFTGSGGAVVVFCPEGPSQVKLLEEECRKSGFMLQPVKIAPSCLNDSDIETL</sequence>
<comment type="function">
    <text evidence="15">Sugar-1-kinase with a strict substrate specificity for D-glucuronic acid and ATP. Involved in the biosynthesis of UDP-glucuronic acid (UDP-GlcA), providing nucleotide sugars for cell-wall polymers. May be also involved in a salvage pathway for glucuronic acid.</text>
</comment>
<evidence type="ECO:0000256" key="12">
    <source>
        <dbReference type="ARBA" id="ARBA00023285"/>
    </source>
</evidence>
<keyword evidence="18" id="KW-0812">Transmembrane</keyword>
<keyword evidence="9" id="KW-0460">Magnesium</keyword>
<evidence type="ECO:0000256" key="17">
    <source>
        <dbReference type="SAM" id="MobiDB-lite"/>
    </source>
</evidence>
<dbReference type="Proteomes" id="UP000682877">
    <property type="component" value="Chromosome 3"/>
</dbReference>
<dbReference type="SUPFAM" id="SSF54211">
    <property type="entry name" value="Ribosomal protein S5 domain 2-like"/>
    <property type="match status" value="1"/>
</dbReference>
<dbReference type="FunFam" id="3.30.230.120:FF:000003">
    <property type="entry name" value="Probable glucuronokinase 2"/>
    <property type="match status" value="1"/>
</dbReference>
<protein>
    <recommendedName>
        <fullName evidence="16">glucuronokinase</fullName>
        <ecNumber evidence="16">2.7.1.43</ecNumber>
    </recommendedName>
</protein>
<evidence type="ECO:0000256" key="10">
    <source>
        <dbReference type="ARBA" id="ARBA00023211"/>
    </source>
</evidence>
<evidence type="ECO:0000313" key="22">
    <source>
        <dbReference type="EMBL" id="CAE5965736.1"/>
    </source>
</evidence>
<gene>
    <name evidence="22" type="ORF">AARE701A_LOCUS6041</name>
</gene>
<dbReference type="Pfam" id="PF06813">
    <property type="entry name" value="Nodulin-like"/>
    <property type="match status" value="1"/>
</dbReference>
<evidence type="ECO:0000256" key="15">
    <source>
        <dbReference type="ARBA" id="ARBA00057745"/>
    </source>
</evidence>
<dbReference type="InterPro" id="IPR020568">
    <property type="entry name" value="Ribosomal_Su5_D2-typ_SF"/>
</dbReference>
<evidence type="ECO:0000256" key="3">
    <source>
        <dbReference type="ARBA" id="ARBA00001946"/>
    </source>
</evidence>
<keyword evidence="10" id="KW-0464">Manganese</keyword>
<dbReference type="SUPFAM" id="SSF103473">
    <property type="entry name" value="MFS general substrate transporter"/>
    <property type="match status" value="1"/>
</dbReference>
<proteinExistence type="inferred from homology"/>